<dbReference type="InterPro" id="IPR029063">
    <property type="entry name" value="SAM-dependent_MTases_sf"/>
</dbReference>
<name>A0ABT4A3P0_9BACT</name>
<dbReference type="InterPro" id="IPR013216">
    <property type="entry name" value="Methyltransf_11"/>
</dbReference>
<comment type="caution">
    <text evidence="2">The sequence shown here is derived from an EMBL/GenBank/DDBJ whole genome shotgun (WGS) entry which is preliminary data.</text>
</comment>
<dbReference type="PANTHER" id="PTHR43861">
    <property type="entry name" value="TRANS-ACONITATE 2-METHYLTRANSFERASE-RELATED"/>
    <property type="match status" value="1"/>
</dbReference>
<evidence type="ECO:0000259" key="1">
    <source>
        <dbReference type="Pfam" id="PF08241"/>
    </source>
</evidence>
<evidence type="ECO:0000313" key="2">
    <source>
        <dbReference type="EMBL" id="MCY1075966.1"/>
    </source>
</evidence>
<evidence type="ECO:0000313" key="3">
    <source>
        <dbReference type="Proteomes" id="UP001207654"/>
    </source>
</evidence>
<reference evidence="2 3" key="1">
    <citation type="submission" date="2022-11" db="EMBL/GenBank/DDBJ databases">
        <title>Minimal conservation of predation-associated metabolite biosynthetic gene clusters underscores biosynthetic potential of Myxococcota including descriptions for ten novel species: Archangium lansinium sp. nov., Myxococcus landrumus sp. nov., Nannocystis bai.</title>
        <authorList>
            <person name="Ahearne A."/>
            <person name="Stevens C."/>
            <person name="Phillips K."/>
        </authorList>
    </citation>
    <scope>NUCLEOTIDE SEQUENCE [LARGE SCALE GENOMIC DNA]</scope>
    <source>
        <strain evidence="2 3">MIWBW</strain>
    </source>
</reference>
<keyword evidence="3" id="KW-1185">Reference proteome</keyword>
<organism evidence="2 3">
    <name type="scientific">Archangium lansingense</name>
    <dbReference type="NCBI Taxonomy" id="2995310"/>
    <lineage>
        <taxon>Bacteria</taxon>
        <taxon>Pseudomonadati</taxon>
        <taxon>Myxococcota</taxon>
        <taxon>Myxococcia</taxon>
        <taxon>Myxococcales</taxon>
        <taxon>Cystobacterineae</taxon>
        <taxon>Archangiaceae</taxon>
        <taxon>Archangium</taxon>
    </lineage>
</organism>
<keyword evidence="2" id="KW-0808">Transferase</keyword>
<dbReference type="Pfam" id="PF08241">
    <property type="entry name" value="Methyltransf_11"/>
    <property type="match status" value="1"/>
</dbReference>
<dbReference type="GO" id="GO:0008168">
    <property type="term" value="F:methyltransferase activity"/>
    <property type="evidence" value="ECO:0007669"/>
    <property type="project" value="UniProtKB-KW"/>
</dbReference>
<sequence length="287" mass="32988">MTTNALTWSSCPVCEVREATSYVSFPELEFGRCTACGVVYKRSEQPDLRPAEFYEKSYFHGRKSGRDKRFEHRVHKAMRHLQGPLQFVQARSLLDIGCSFGYVIEAGRRLGLDSAGCDISEYAVGVCNERGYRAKVANLEQLPFEDGEFDIVVMKHVLEHTPQPKQALQEVTRVLRPGGVVMVAVPDLDYWKGDYQRKSYRYFRPDDLGQQHYVYYTDDSLRQLLGNCGFEVLAQSKAVFHETRAKKNPLLRVGEALRFGGVWAWARSAKLLRMRRELFFIARKKQG</sequence>
<dbReference type="Gene3D" id="3.40.50.150">
    <property type="entry name" value="Vaccinia Virus protein VP39"/>
    <property type="match status" value="1"/>
</dbReference>
<protein>
    <submittedName>
        <fullName evidence="2">Class I SAM-dependent methyltransferase</fullName>
    </submittedName>
</protein>
<accession>A0ABT4A3P0</accession>
<gene>
    <name evidence="2" type="ORF">OV287_15940</name>
</gene>
<keyword evidence="2" id="KW-0489">Methyltransferase</keyword>
<dbReference type="GO" id="GO:0032259">
    <property type="term" value="P:methylation"/>
    <property type="evidence" value="ECO:0007669"/>
    <property type="project" value="UniProtKB-KW"/>
</dbReference>
<dbReference type="Proteomes" id="UP001207654">
    <property type="component" value="Unassembled WGS sequence"/>
</dbReference>
<dbReference type="RefSeq" id="WP_267534877.1">
    <property type="nucleotide sequence ID" value="NZ_JAPNKA010000001.1"/>
</dbReference>
<proteinExistence type="predicted"/>
<dbReference type="CDD" id="cd02440">
    <property type="entry name" value="AdoMet_MTases"/>
    <property type="match status" value="1"/>
</dbReference>
<dbReference type="EMBL" id="JAPNKA010000001">
    <property type="protein sequence ID" value="MCY1075966.1"/>
    <property type="molecule type" value="Genomic_DNA"/>
</dbReference>
<dbReference type="SUPFAM" id="SSF53335">
    <property type="entry name" value="S-adenosyl-L-methionine-dependent methyltransferases"/>
    <property type="match status" value="1"/>
</dbReference>
<feature type="domain" description="Methyltransferase type 11" evidence="1">
    <location>
        <begin position="94"/>
        <end position="182"/>
    </location>
</feature>